<evidence type="ECO:0000313" key="5">
    <source>
        <dbReference type="EMBL" id="MBT1704952.1"/>
    </source>
</evidence>
<dbReference type="InterPro" id="IPR003439">
    <property type="entry name" value="ABC_transporter-like_ATP-bd"/>
</dbReference>
<dbReference type="GO" id="GO:0005524">
    <property type="term" value="F:ATP binding"/>
    <property type="evidence" value="ECO:0007669"/>
    <property type="project" value="UniProtKB-KW"/>
</dbReference>
<dbReference type="SUPFAM" id="SSF52540">
    <property type="entry name" value="P-loop containing nucleoside triphosphate hydrolases"/>
    <property type="match status" value="1"/>
</dbReference>
<keyword evidence="3 5" id="KW-0067">ATP-binding</keyword>
<accession>A0ABS5VU48</accession>
<dbReference type="Proteomes" id="UP000772618">
    <property type="component" value="Unassembled WGS sequence"/>
</dbReference>
<proteinExistence type="predicted"/>
<dbReference type="InterPro" id="IPR017871">
    <property type="entry name" value="ABC_transporter-like_CS"/>
</dbReference>
<dbReference type="Gene3D" id="3.40.50.300">
    <property type="entry name" value="P-loop containing nucleotide triphosphate hydrolases"/>
    <property type="match status" value="1"/>
</dbReference>
<dbReference type="PROSITE" id="PS50893">
    <property type="entry name" value="ABC_TRANSPORTER_2"/>
    <property type="match status" value="1"/>
</dbReference>
<organism evidence="5 6">
    <name type="scientific">Chryseosolibacter indicus</name>
    <dbReference type="NCBI Taxonomy" id="2782351"/>
    <lineage>
        <taxon>Bacteria</taxon>
        <taxon>Pseudomonadati</taxon>
        <taxon>Bacteroidota</taxon>
        <taxon>Cytophagia</taxon>
        <taxon>Cytophagales</taxon>
        <taxon>Chryseotaleaceae</taxon>
        <taxon>Chryseosolibacter</taxon>
    </lineage>
</organism>
<gene>
    <name evidence="5" type="ORF">KK060_16785</name>
</gene>
<dbReference type="PANTHER" id="PTHR42939:SF1">
    <property type="entry name" value="ABC TRANSPORTER ATP-BINDING PROTEIN ALBC-RELATED"/>
    <property type="match status" value="1"/>
</dbReference>
<evidence type="ECO:0000256" key="2">
    <source>
        <dbReference type="ARBA" id="ARBA00022741"/>
    </source>
</evidence>
<keyword evidence="2" id="KW-0547">Nucleotide-binding</keyword>
<name>A0ABS5VU48_9BACT</name>
<feature type="domain" description="ABC transporter" evidence="4">
    <location>
        <begin position="2"/>
        <end position="214"/>
    </location>
</feature>
<evidence type="ECO:0000313" key="6">
    <source>
        <dbReference type="Proteomes" id="UP000772618"/>
    </source>
</evidence>
<evidence type="ECO:0000256" key="1">
    <source>
        <dbReference type="ARBA" id="ARBA00022448"/>
    </source>
</evidence>
<dbReference type="PROSITE" id="PS00211">
    <property type="entry name" value="ABC_TRANSPORTER_1"/>
    <property type="match status" value="1"/>
</dbReference>
<dbReference type="RefSeq" id="WP_254154911.1">
    <property type="nucleotide sequence ID" value="NZ_JAHESD010000043.1"/>
</dbReference>
<evidence type="ECO:0000256" key="3">
    <source>
        <dbReference type="ARBA" id="ARBA00022840"/>
    </source>
</evidence>
<dbReference type="EMBL" id="JAHESD010000043">
    <property type="protein sequence ID" value="MBT1704952.1"/>
    <property type="molecule type" value="Genomic_DNA"/>
</dbReference>
<dbReference type="Pfam" id="PF00005">
    <property type="entry name" value="ABC_tran"/>
    <property type="match status" value="1"/>
</dbReference>
<keyword evidence="6" id="KW-1185">Reference proteome</keyword>
<sequence length="215" mass="24039">MLRLQQFSKSYGGRQVLAIEHVSFEKGIYWVKGENGSGKSTLFKAVAGIIPFDGDIFCDNLNLKKHGVAYRRVVNYAEAEPLYPGFLTAKDLIRFVGDAKGSTRAQQNYYVEKFGVTSYFETPVDTFSSGMLKKLSLVMAFLGTPKVILLDEPLITLDVDAAKVLAETIQEATSRGIMFIISSHQDLSQNNLDLTAVYRIENQTLRFERAGKHIQ</sequence>
<evidence type="ECO:0000259" key="4">
    <source>
        <dbReference type="PROSITE" id="PS50893"/>
    </source>
</evidence>
<protein>
    <submittedName>
        <fullName evidence="5">ABC transporter ATP-binding protein</fullName>
    </submittedName>
</protein>
<reference evidence="5 6" key="1">
    <citation type="submission" date="2021-05" db="EMBL/GenBank/DDBJ databases">
        <title>A Polyphasic approach of four new species of the genus Ohtaekwangia: Ohtaekwangia histidinii sp. nov., Ohtaekwangia cretensis sp. nov., Ohtaekwangia indiensis sp. nov., Ohtaekwangia reichenbachii sp. nov. from diverse environment.</title>
        <authorList>
            <person name="Octaviana S."/>
        </authorList>
    </citation>
    <scope>NUCLEOTIDE SEQUENCE [LARGE SCALE GENOMIC DNA]</scope>
    <source>
        <strain evidence="5 6">PWU20</strain>
    </source>
</reference>
<dbReference type="InterPro" id="IPR027417">
    <property type="entry name" value="P-loop_NTPase"/>
</dbReference>
<dbReference type="PANTHER" id="PTHR42939">
    <property type="entry name" value="ABC TRANSPORTER ATP-BINDING PROTEIN ALBC-RELATED"/>
    <property type="match status" value="1"/>
</dbReference>
<keyword evidence="1" id="KW-0813">Transport</keyword>
<dbReference type="InterPro" id="IPR051782">
    <property type="entry name" value="ABC_Transporter_VariousFunc"/>
</dbReference>
<comment type="caution">
    <text evidence="5">The sequence shown here is derived from an EMBL/GenBank/DDBJ whole genome shotgun (WGS) entry which is preliminary data.</text>
</comment>